<keyword evidence="1" id="KW-0732">Signal</keyword>
<dbReference type="NCBIfam" id="TIGR04183">
    <property type="entry name" value="Por_Secre_tail"/>
    <property type="match status" value="1"/>
</dbReference>
<sequence length="474" mass="50637">MMKTSTRTLLLTSLLGLLGSAATAQTLYDDFEHTAQVSYPTVTSSLTTVDNPAKSAANNSDKVGKYVRDGGADYAVIVLQPTDNRKLADVTSYLNGSKKITMKFYSPAVGVSVQLVLQDKAKSATGYPNGNLGGTFDVKTTVANAWETLTFVYSAGASDPSVKVTDVDQLVMLVAPGVKNGDTYHLDDLMGPEFASTTPTEPQTPVLLDDFDAMRKVTYAYTDGAYEQGAANPAKGTGNDSEKVAKYTRNKDKDYDVIVINPTDNQAFADVSGYLSGAQKITLKFYSPKAGVKVQMVLQDKAKSATGYPNGNLGGTLEAVTTKANAWETLTFQFTAGASDPSVTANDINQIVMLIDYGQKTGDTYYFDDLQGPALRTATPNRAARPAVATLAPMWPNPASQQSRLDYQLVKASAVSVSLYDLQGRRVATLLNNAVRPAGAHQLLVPTAKLAAGLYQLRLETGGQVTTQKLSVQH</sequence>
<gene>
    <name evidence="3" type="ORF">FY528_19715</name>
</gene>
<dbReference type="AlphaFoldDB" id="A0A5D6USV2"/>
<evidence type="ECO:0000313" key="4">
    <source>
        <dbReference type="Proteomes" id="UP000322791"/>
    </source>
</evidence>
<feature type="chain" id="PRO_5022697988" evidence="1">
    <location>
        <begin position="25"/>
        <end position="474"/>
    </location>
</feature>
<reference evidence="3 4" key="1">
    <citation type="submission" date="2019-08" db="EMBL/GenBank/DDBJ databases">
        <authorList>
            <person name="Seo M.-J."/>
        </authorList>
    </citation>
    <scope>NUCLEOTIDE SEQUENCE [LARGE SCALE GENOMIC DNA]</scope>
    <source>
        <strain evidence="3 4">KIGAM108</strain>
    </source>
</reference>
<evidence type="ECO:0000256" key="1">
    <source>
        <dbReference type="SAM" id="SignalP"/>
    </source>
</evidence>
<name>A0A5D6USV2_9BACT</name>
<dbReference type="InterPro" id="IPR026444">
    <property type="entry name" value="Secre_tail"/>
</dbReference>
<proteinExistence type="predicted"/>
<dbReference type="EMBL" id="VTHL01000030">
    <property type="protein sequence ID" value="TYZ06075.1"/>
    <property type="molecule type" value="Genomic_DNA"/>
</dbReference>
<feature type="domain" description="Secretion system C-terminal sorting" evidence="2">
    <location>
        <begin position="394"/>
        <end position="472"/>
    </location>
</feature>
<feature type="signal peptide" evidence="1">
    <location>
        <begin position="1"/>
        <end position="24"/>
    </location>
</feature>
<dbReference type="Pfam" id="PF18962">
    <property type="entry name" value="Por_Secre_tail"/>
    <property type="match status" value="1"/>
</dbReference>
<accession>A0A5D6USV2</accession>
<dbReference type="RefSeq" id="WP_149072739.1">
    <property type="nucleotide sequence ID" value="NZ_VTHL01000030.1"/>
</dbReference>
<dbReference type="Gene3D" id="2.60.120.260">
    <property type="entry name" value="Galactose-binding domain-like"/>
    <property type="match status" value="1"/>
</dbReference>
<dbReference type="Proteomes" id="UP000322791">
    <property type="component" value="Unassembled WGS sequence"/>
</dbReference>
<organism evidence="3 4">
    <name type="scientific">Hymenobacter lutimineralis</name>
    <dbReference type="NCBI Taxonomy" id="2606448"/>
    <lineage>
        <taxon>Bacteria</taxon>
        <taxon>Pseudomonadati</taxon>
        <taxon>Bacteroidota</taxon>
        <taxon>Cytophagia</taxon>
        <taxon>Cytophagales</taxon>
        <taxon>Hymenobacteraceae</taxon>
        <taxon>Hymenobacter</taxon>
    </lineage>
</organism>
<keyword evidence="4" id="KW-1185">Reference proteome</keyword>
<comment type="caution">
    <text evidence="3">The sequence shown here is derived from an EMBL/GenBank/DDBJ whole genome shotgun (WGS) entry which is preliminary data.</text>
</comment>
<protein>
    <submittedName>
        <fullName evidence="3">T9SS type A sorting domain-containing protein</fullName>
    </submittedName>
</protein>
<evidence type="ECO:0000313" key="3">
    <source>
        <dbReference type="EMBL" id="TYZ06075.1"/>
    </source>
</evidence>
<evidence type="ECO:0000259" key="2">
    <source>
        <dbReference type="Pfam" id="PF18962"/>
    </source>
</evidence>